<reference evidence="2" key="1">
    <citation type="journal article" date="2016" name="Proc. Natl. Acad. Sci. U.S.A.">
        <title>Chromosome-level assembly of Arabidopsis thaliana Ler reveals the extent of translocation and inversion polymorphisms.</title>
        <authorList>
            <person name="Zapata L."/>
            <person name="Ding J."/>
            <person name="Willing E.M."/>
            <person name="Hartwig B."/>
            <person name="Bezdan D."/>
            <person name="Jiao W.B."/>
            <person name="Patel V."/>
            <person name="Velikkakam James G."/>
            <person name="Koornneef M."/>
            <person name="Ossowski S."/>
            <person name="Schneeberger K."/>
        </authorList>
    </citation>
    <scope>NUCLEOTIDE SEQUENCE [LARGE SCALE GENOMIC DNA]</scope>
    <source>
        <strain evidence="2">cv. Landsberg erecta</strain>
    </source>
</reference>
<protein>
    <recommendedName>
        <fullName evidence="3">Retrotransposon gag domain-containing protein</fullName>
    </recommendedName>
</protein>
<evidence type="ECO:0000313" key="2">
    <source>
        <dbReference type="Proteomes" id="UP000078284"/>
    </source>
</evidence>
<dbReference type="EMBL" id="LUHQ01000001">
    <property type="protein sequence ID" value="OAP17934.1"/>
    <property type="molecule type" value="Genomic_DNA"/>
</dbReference>
<proteinExistence type="predicted"/>
<evidence type="ECO:0008006" key="3">
    <source>
        <dbReference type="Google" id="ProtNLM"/>
    </source>
</evidence>
<sequence length="305" mass="34602">MEAITLQIDKLMQSQTQIDKLFQCQQKLEAMVTALVSQQSGEQVNRAPDSNLVASGELTSSSSLTPRPLDPPDLNEYGQLYMEYVIDLSSRFAELVDHSLADLVNVKQGGNSVEIFWEKFECARTRWSLPMSHALSIFLNNLNPHLALQVRQFKIVIVAEAAIAKLHESAILQTPTKPQRTTFSPYSKPNNQPYYKLSNTTALLPTSRFTENLTTPPYKPNNTTKPSIKFSYDEMQERRTEGLCMLCDEPYIPGHHLKHRKSQIFVMEYEEDDLEEQGVVAVEEEENVVVDPNEEQPTNLVNALN</sequence>
<gene>
    <name evidence="1" type="ordered locus">AXX17_At1g37050</name>
</gene>
<comment type="caution">
    <text evidence="1">The sequence shown here is derived from an EMBL/GenBank/DDBJ whole genome shotgun (WGS) entry which is preliminary data.</text>
</comment>
<name>A0A178WIJ9_ARATH</name>
<organism evidence="1 2">
    <name type="scientific">Arabidopsis thaliana</name>
    <name type="common">Mouse-ear cress</name>
    <dbReference type="NCBI Taxonomy" id="3702"/>
    <lineage>
        <taxon>Eukaryota</taxon>
        <taxon>Viridiplantae</taxon>
        <taxon>Streptophyta</taxon>
        <taxon>Embryophyta</taxon>
        <taxon>Tracheophyta</taxon>
        <taxon>Spermatophyta</taxon>
        <taxon>Magnoliopsida</taxon>
        <taxon>eudicotyledons</taxon>
        <taxon>Gunneridae</taxon>
        <taxon>Pentapetalae</taxon>
        <taxon>rosids</taxon>
        <taxon>malvids</taxon>
        <taxon>Brassicales</taxon>
        <taxon>Brassicaceae</taxon>
        <taxon>Camelineae</taxon>
        <taxon>Arabidopsis</taxon>
    </lineage>
</organism>
<dbReference type="Proteomes" id="UP000078284">
    <property type="component" value="Chromosome 1"/>
</dbReference>
<dbReference type="AlphaFoldDB" id="A0A178WIJ9"/>
<evidence type="ECO:0000313" key="1">
    <source>
        <dbReference type="EMBL" id="OAP17934.1"/>
    </source>
</evidence>
<accession>A0A178WIJ9</accession>